<evidence type="ECO:0008006" key="3">
    <source>
        <dbReference type="Google" id="ProtNLM"/>
    </source>
</evidence>
<keyword evidence="2" id="KW-1185">Reference proteome</keyword>
<protein>
    <recommendedName>
        <fullName evidence="3">HEPN domain-containing protein</fullName>
    </recommendedName>
</protein>
<dbReference type="Proteomes" id="UP000289954">
    <property type="component" value="Unassembled WGS sequence"/>
</dbReference>
<reference evidence="1 2" key="1">
    <citation type="submission" date="2019-01" db="EMBL/GenBank/DDBJ databases">
        <title>Draft genome sequence of Cellulomonas takizawaensis strain TKZ-21.</title>
        <authorList>
            <person name="Yamamura H."/>
            <person name="Hayashi T."/>
            <person name="Hamada M."/>
            <person name="Serisawa Y."/>
            <person name="Matsuyama K."/>
            <person name="Nakagawa Y."/>
            <person name="Otoguro M."/>
            <person name="Yanagida F."/>
            <person name="Hayakawa M."/>
        </authorList>
    </citation>
    <scope>NUCLEOTIDE SEQUENCE [LARGE SCALE GENOMIC DNA]</scope>
    <source>
        <strain evidence="1 2">NBRC12680</strain>
    </source>
</reference>
<proteinExistence type="predicted"/>
<gene>
    <name evidence="1" type="ORF">CBZ_30300</name>
</gene>
<evidence type="ECO:0000313" key="1">
    <source>
        <dbReference type="EMBL" id="GCE77974.1"/>
    </source>
</evidence>
<dbReference type="AlphaFoldDB" id="A0A402DV23"/>
<dbReference type="RefSeq" id="WP_130782602.1">
    <property type="nucleotide sequence ID" value="NZ_BIMR01000283.1"/>
</dbReference>
<dbReference type="EMBL" id="BIMR01000283">
    <property type="protein sequence ID" value="GCE77974.1"/>
    <property type="molecule type" value="Genomic_DNA"/>
</dbReference>
<accession>A0A402DV23</accession>
<name>A0A402DV23_9CELL</name>
<evidence type="ECO:0000313" key="2">
    <source>
        <dbReference type="Proteomes" id="UP000289954"/>
    </source>
</evidence>
<sequence length="132" mass="13727">MNPKKHPTRTEDIGQARQRRRIAAKYLEVAELAAAEDGAAINVAVGLAVLAGIAAGDAICVAATGQRYSGQDHAAAADLLAQVDSTRGKNLRDLVALKPASHYGTALLTDRDRTAALRAANALVAEATARTQ</sequence>
<comment type="caution">
    <text evidence="1">The sequence shown here is derived from an EMBL/GenBank/DDBJ whole genome shotgun (WGS) entry which is preliminary data.</text>
</comment>
<organism evidence="1 2">
    <name type="scientific">Cellulomonas biazotea</name>
    <dbReference type="NCBI Taxonomy" id="1709"/>
    <lineage>
        <taxon>Bacteria</taxon>
        <taxon>Bacillati</taxon>
        <taxon>Actinomycetota</taxon>
        <taxon>Actinomycetes</taxon>
        <taxon>Micrococcales</taxon>
        <taxon>Cellulomonadaceae</taxon>
        <taxon>Cellulomonas</taxon>
    </lineage>
</organism>